<comment type="function">
    <text evidence="1">Multidrug efflux pump.</text>
</comment>
<protein>
    <recommendedName>
        <fullName evidence="4">Probable multidrug resistance protein NorM</fullName>
    </recommendedName>
    <alternativeName>
        <fullName evidence="12">Multidrug-efflux transporter</fullName>
    </alternativeName>
</protein>
<evidence type="ECO:0000256" key="10">
    <source>
        <dbReference type="ARBA" id="ARBA00023065"/>
    </source>
</evidence>
<dbReference type="GO" id="GO:0042910">
    <property type="term" value="F:xenobiotic transmembrane transporter activity"/>
    <property type="evidence" value="ECO:0007669"/>
    <property type="project" value="InterPro"/>
</dbReference>
<dbReference type="AlphaFoldDB" id="A0A9X8UK46"/>
<feature type="transmembrane region" description="Helical" evidence="13">
    <location>
        <begin position="304"/>
        <end position="328"/>
    </location>
</feature>
<dbReference type="Proteomes" id="UP000294682">
    <property type="component" value="Unassembled WGS sequence"/>
</dbReference>
<evidence type="ECO:0000256" key="7">
    <source>
        <dbReference type="ARBA" id="ARBA00022475"/>
    </source>
</evidence>
<dbReference type="InterPro" id="IPR050222">
    <property type="entry name" value="MATE_MdtK"/>
</dbReference>
<feature type="transmembrane region" description="Helical" evidence="13">
    <location>
        <begin position="247"/>
        <end position="266"/>
    </location>
</feature>
<accession>A0A9X8UK46</accession>
<proteinExistence type="inferred from homology"/>
<evidence type="ECO:0000256" key="2">
    <source>
        <dbReference type="ARBA" id="ARBA00004651"/>
    </source>
</evidence>
<evidence type="ECO:0000256" key="9">
    <source>
        <dbReference type="ARBA" id="ARBA00022989"/>
    </source>
</evidence>
<feature type="transmembrane region" description="Helical" evidence="13">
    <location>
        <begin position="7"/>
        <end position="28"/>
    </location>
</feature>
<evidence type="ECO:0000256" key="8">
    <source>
        <dbReference type="ARBA" id="ARBA00022692"/>
    </source>
</evidence>
<dbReference type="GO" id="GO:0006811">
    <property type="term" value="P:monoatomic ion transport"/>
    <property type="evidence" value="ECO:0007669"/>
    <property type="project" value="UniProtKB-KW"/>
</dbReference>
<dbReference type="NCBIfam" id="TIGR00797">
    <property type="entry name" value="matE"/>
    <property type="match status" value="1"/>
</dbReference>
<evidence type="ECO:0000256" key="11">
    <source>
        <dbReference type="ARBA" id="ARBA00023136"/>
    </source>
</evidence>
<comment type="subcellular location">
    <subcellularLocation>
        <location evidence="2">Cell membrane</location>
        <topology evidence="2">Multi-pass membrane protein</topology>
    </subcellularLocation>
</comment>
<dbReference type="PIRSF" id="PIRSF006603">
    <property type="entry name" value="DinF"/>
    <property type="match status" value="1"/>
</dbReference>
<dbReference type="PANTHER" id="PTHR43298">
    <property type="entry name" value="MULTIDRUG RESISTANCE PROTEIN NORM-RELATED"/>
    <property type="match status" value="1"/>
</dbReference>
<dbReference type="InterPro" id="IPR048279">
    <property type="entry name" value="MdtK-like"/>
</dbReference>
<organism evidence="14 15">
    <name type="scientific">Harryflintia acetispora</name>
    <dbReference type="NCBI Taxonomy" id="1849041"/>
    <lineage>
        <taxon>Bacteria</taxon>
        <taxon>Bacillati</taxon>
        <taxon>Bacillota</taxon>
        <taxon>Clostridia</taxon>
        <taxon>Eubacteriales</taxon>
        <taxon>Oscillospiraceae</taxon>
        <taxon>Harryflintia</taxon>
    </lineage>
</organism>
<reference evidence="14 15" key="1">
    <citation type="submission" date="2019-03" db="EMBL/GenBank/DDBJ databases">
        <title>Genomic Encyclopedia of Type Strains, Phase IV (KMG-IV): sequencing the most valuable type-strain genomes for metagenomic binning, comparative biology and taxonomic classification.</title>
        <authorList>
            <person name="Goeker M."/>
        </authorList>
    </citation>
    <scope>NUCLEOTIDE SEQUENCE [LARGE SCALE GENOMIC DNA]</scope>
    <source>
        <strain evidence="14 15">DSM 100433</strain>
    </source>
</reference>
<evidence type="ECO:0000256" key="6">
    <source>
        <dbReference type="ARBA" id="ARBA00022449"/>
    </source>
</evidence>
<keyword evidence="6" id="KW-0050">Antiport</keyword>
<keyword evidence="9 13" id="KW-1133">Transmembrane helix</keyword>
<evidence type="ECO:0000256" key="4">
    <source>
        <dbReference type="ARBA" id="ARBA00020268"/>
    </source>
</evidence>
<keyword evidence="8 13" id="KW-0812">Transmembrane</keyword>
<dbReference type="EMBL" id="SLUK01000002">
    <property type="protein sequence ID" value="TCL44393.1"/>
    <property type="molecule type" value="Genomic_DNA"/>
</dbReference>
<feature type="transmembrane region" description="Helical" evidence="13">
    <location>
        <begin position="183"/>
        <end position="205"/>
    </location>
</feature>
<dbReference type="GO" id="GO:0005886">
    <property type="term" value="C:plasma membrane"/>
    <property type="evidence" value="ECO:0007669"/>
    <property type="project" value="UniProtKB-SubCell"/>
</dbReference>
<feature type="transmembrane region" description="Helical" evidence="13">
    <location>
        <begin position="124"/>
        <end position="146"/>
    </location>
</feature>
<evidence type="ECO:0000256" key="3">
    <source>
        <dbReference type="ARBA" id="ARBA00010199"/>
    </source>
</evidence>
<keyword evidence="5" id="KW-0813">Transport</keyword>
<evidence type="ECO:0000256" key="13">
    <source>
        <dbReference type="SAM" id="Phobius"/>
    </source>
</evidence>
<comment type="similarity">
    <text evidence="3">Belongs to the multi antimicrobial extrusion (MATE) (TC 2.A.66.1) family.</text>
</comment>
<comment type="caution">
    <text evidence="14">The sequence shown here is derived from an EMBL/GenBank/DDBJ whole genome shotgun (WGS) entry which is preliminary data.</text>
</comment>
<evidence type="ECO:0000313" key="14">
    <source>
        <dbReference type="EMBL" id="TCL44393.1"/>
    </source>
</evidence>
<keyword evidence="15" id="KW-1185">Reference proteome</keyword>
<feature type="transmembrane region" description="Helical" evidence="13">
    <location>
        <begin position="158"/>
        <end position="177"/>
    </location>
</feature>
<evidence type="ECO:0000313" key="15">
    <source>
        <dbReference type="Proteomes" id="UP000294682"/>
    </source>
</evidence>
<evidence type="ECO:0000256" key="12">
    <source>
        <dbReference type="ARBA" id="ARBA00031636"/>
    </source>
</evidence>
<dbReference type="PANTHER" id="PTHR43298:SF2">
    <property type="entry name" value="FMN_FAD EXPORTER YEEO-RELATED"/>
    <property type="match status" value="1"/>
</dbReference>
<keyword evidence="10" id="KW-0406">Ion transport</keyword>
<sequence>MRDIVALIIPILVDQAFVVCLTLLNTAMVSTSGVAAVSAVNMVDSLNIFLLQVFIAVATGGTVVVAQYRGSGNEEMVVRSAAQAISAVAILSLVISVLLIIFHGPVLGVLFGKAEEDVMENARVYLIGSCVSYPFIAVVEACCGALRGVAETKSSLGLSLVTNLGYMLLNVLFITVLDLGVRGLVISLIASRLIGMAISLLYLSLYNHTLHFHIRDALKIDPAIQRRIMFIGLPFAAEQMFFNGGKLLTQTFIVGLGTLSLTINAICSSLTNLFQIGSNALNLAVVTVVGQCMGRRDVADARKFVKSFIGLSTCSFILGASVMLPLFHPLVSLFHPPAEIVPTIFTIVAMTAIGQPLLWSMSFITPSALRAAGDSKFTSVVSMCTMWLFRVVMGYVFGITLGFGIIGVWAAMNLEWGVRGLVFMLRFRGNKWHAHHVI</sequence>
<gene>
    <name evidence="14" type="ORF">EDD78_1026</name>
</gene>
<feature type="transmembrane region" description="Helical" evidence="13">
    <location>
        <begin position="340"/>
        <end position="366"/>
    </location>
</feature>
<dbReference type="GO" id="GO:0015297">
    <property type="term" value="F:antiporter activity"/>
    <property type="evidence" value="ECO:0007669"/>
    <property type="project" value="UniProtKB-KW"/>
</dbReference>
<feature type="transmembrane region" description="Helical" evidence="13">
    <location>
        <begin position="387"/>
        <end position="412"/>
    </location>
</feature>
<feature type="transmembrane region" description="Helical" evidence="13">
    <location>
        <begin position="48"/>
        <end position="68"/>
    </location>
</feature>
<dbReference type="Pfam" id="PF01554">
    <property type="entry name" value="MatE"/>
    <property type="match status" value="2"/>
</dbReference>
<name>A0A9X8UK46_9FIRM</name>
<feature type="transmembrane region" description="Helical" evidence="13">
    <location>
        <begin position="80"/>
        <end position="104"/>
    </location>
</feature>
<keyword evidence="7" id="KW-1003">Cell membrane</keyword>
<keyword evidence="11 13" id="KW-0472">Membrane</keyword>
<dbReference type="InterPro" id="IPR002528">
    <property type="entry name" value="MATE_fam"/>
</dbReference>
<evidence type="ECO:0000256" key="5">
    <source>
        <dbReference type="ARBA" id="ARBA00022448"/>
    </source>
</evidence>
<evidence type="ECO:0000256" key="1">
    <source>
        <dbReference type="ARBA" id="ARBA00003408"/>
    </source>
</evidence>